<evidence type="ECO:0000259" key="15">
    <source>
        <dbReference type="Pfam" id="PF25293"/>
    </source>
</evidence>
<dbReference type="InterPro" id="IPR011047">
    <property type="entry name" value="Quinoprotein_ADH-like_sf"/>
</dbReference>
<feature type="chain" id="PRO_5002167760" description="ER membrane protein complex subunit 1" evidence="13">
    <location>
        <begin position="20"/>
        <end position="1042"/>
    </location>
</feature>
<feature type="transmembrane region" description="Helical" evidence="12">
    <location>
        <begin position="1012"/>
        <end position="1030"/>
    </location>
</feature>
<dbReference type="PANTHER" id="PTHR21573">
    <property type="entry name" value="ER MEMBRANE PROTEIN COMPLEX SUBUNIT 1"/>
    <property type="match status" value="1"/>
</dbReference>
<dbReference type="Proteomes" id="UP000054217">
    <property type="component" value="Unassembled WGS sequence"/>
</dbReference>
<dbReference type="GO" id="GO:0034975">
    <property type="term" value="P:protein folding in endoplasmic reticulum"/>
    <property type="evidence" value="ECO:0007669"/>
    <property type="project" value="TreeGrafter"/>
</dbReference>
<comment type="subunit">
    <text evidence="3">Component of the ER membrane protein complex (EMC).</text>
</comment>
<sequence length="1042" mass="113472">MLHLRLLVASLSLAAASWALHESDVGVVDWHSRLVGVPLKTNFHGDLILATTASNVFAAINATDGSLAWRSIHDDDDPIMAFEVYDDSNIALLSGPGGSTLRTYNTSTGYLLLERRLHSPARAETHEVQHTAITTRRVLVEESTAIFALTNGHTVSRIDGQSGNVAWTWNSPDNGTLVVYSHIRTMPDTVYAIGLARSEAAYTLHVTTLSMDNGSTIASVNIPANLPKDTPGFVLLDTPMTAEIAPGPCLTWLESSSIRAAVLTPGLKGQVQILPGVNYTHIRDIGLTGAGHFIAFTQDGSAHVMRYNGESLRPMWEFTDVAPSQTHSESHFAGSFGENGEPRIVRVYWSHANGQAIHQTFTPRLSEGTGQVTGYAFPFPTHGHGVIRHVTFNGRSSDTHETTRFLLTTSTGTLQLWKHNVLQWSREEALSTIRVAAFVPLPQPSASNSPSTGSTSISSTLLTCIQRFSESILQHLYTYTLGPITREDGPMHSSDAPSTLHSDRFGFRQVIVAATTEGVLYGLDSSNGRVIWRRLFGLGWASGSVGGRVLPVKMYVVPAKSGPLGDSSGQEETMKQTVVLVTQRRAHNSLVDTVVFEVDPLTGDDVRAVEDGEGDSPRSRYGPLEGTDVIQGPMIESFVVPDRQGTVAMLDEFLQVQLYPDTPATRESLARLAPSLHLVLSARTSPTSSPDVNSNNDELSTRTQLVGHRLGFNDDVSTVHVAYPTWRITLAPGETIRETILNGNAGREAPVVGKVLGDRKTLYKYLNRHLRVVLTEAKGTCGLYVLDSVKGTILYQVGLPAPEGRCDDIHAVLVDHWLAYSYYEDRTDVDQGHGHGIEGDGTKGWRIVSVEMYEGKKPDDVTRSSELSSYSNATTDITTYEQAHLIPYGVTALSTTSTRLGVTLENLIMASRRHAVYSVHRRLLNARRPLGKASPSEAEEGLIAYDAVLPDDARFALSHNYEVANVRQIISAPSRLESTSLVLAIGLDLFLTRVSPSGTFDVLSESFNKAQLVLTIGGLALAIGLVRPVVRRRQLKARWYSG</sequence>
<dbReference type="Gene3D" id="2.130.10.10">
    <property type="entry name" value="YVTN repeat-like/Quinoprotein amine dehydrogenase"/>
    <property type="match status" value="1"/>
</dbReference>
<evidence type="ECO:0000256" key="3">
    <source>
        <dbReference type="ARBA" id="ARBA00011276"/>
    </source>
</evidence>
<evidence type="ECO:0000256" key="12">
    <source>
        <dbReference type="SAM" id="Phobius"/>
    </source>
</evidence>
<evidence type="ECO:0000313" key="17">
    <source>
        <dbReference type="Proteomes" id="UP000054217"/>
    </source>
</evidence>
<evidence type="ECO:0000256" key="2">
    <source>
        <dbReference type="ARBA" id="ARBA00007904"/>
    </source>
</evidence>
<keyword evidence="8 12" id="KW-1133">Transmembrane helix</keyword>
<dbReference type="Pfam" id="PF07774">
    <property type="entry name" value="EMC1_C"/>
    <property type="match status" value="1"/>
</dbReference>
<evidence type="ECO:0000256" key="1">
    <source>
        <dbReference type="ARBA" id="ARBA00004115"/>
    </source>
</evidence>
<evidence type="ECO:0000256" key="6">
    <source>
        <dbReference type="ARBA" id="ARBA00022729"/>
    </source>
</evidence>
<reference evidence="16 17" key="1">
    <citation type="submission" date="2014-04" db="EMBL/GenBank/DDBJ databases">
        <authorList>
            <consortium name="DOE Joint Genome Institute"/>
            <person name="Kuo A."/>
            <person name="Kohler A."/>
            <person name="Costa M.D."/>
            <person name="Nagy L.G."/>
            <person name="Floudas D."/>
            <person name="Copeland A."/>
            <person name="Barry K.W."/>
            <person name="Cichocki N."/>
            <person name="Veneault-Fourrey C."/>
            <person name="LaButti K."/>
            <person name="Lindquist E.A."/>
            <person name="Lipzen A."/>
            <person name="Lundell T."/>
            <person name="Morin E."/>
            <person name="Murat C."/>
            <person name="Sun H."/>
            <person name="Tunlid A."/>
            <person name="Henrissat B."/>
            <person name="Grigoriev I.V."/>
            <person name="Hibbett D.S."/>
            <person name="Martin F."/>
            <person name="Nordberg H.P."/>
            <person name="Cantor M.N."/>
            <person name="Hua S.X."/>
        </authorList>
    </citation>
    <scope>NUCLEOTIDE SEQUENCE [LARGE SCALE GENOMIC DNA]</scope>
    <source>
        <strain evidence="16 17">Marx 270</strain>
    </source>
</reference>
<dbReference type="InterPro" id="IPR015943">
    <property type="entry name" value="WD40/YVTN_repeat-like_dom_sf"/>
</dbReference>
<dbReference type="InterPro" id="IPR026895">
    <property type="entry name" value="EMC1"/>
</dbReference>
<dbReference type="STRING" id="870435.A0A0C3P3Y8"/>
<dbReference type="InParanoid" id="A0A0C3P3Y8"/>
<keyword evidence="10" id="KW-0325">Glycoprotein</keyword>
<evidence type="ECO:0000256" key="9">
    <source>
        <dbReference type="ARBA" id="ARBA00023136"/>
    </source>
</evidence>
<evidence type="ECO:0000256" key="8">
    <source>
        <dbReference type="ARBA" id="ARBA00022989"/>
    </source>
</evidence>
<evidence type="ECO:0000256" key="10">
    <source>
        <dbReference type="ARBA" id="ARBA00023180"/>
    </source>
</evidence>
<protein>
    <recommendedName>
        <fullName evidence="4">ER membrane protein complex subunit 1</fullName>
    </recommendedName>
</protein>
<reference evidence="17" key="2">
    <citation type="submission" date="2015-01" db="EMBL/GenBank/DDBJ databases">
        <title>Evolutionary Origins and Diversification of the Mycorrhizal Mutualists.</title>
        <authorList>
            <consortium name="DOE Joint Genome Institute"/>
            <consortium name="Mycorrhizal Genomics Consortium"/>
            <person name="Kohler A."/>
            <person name="Kuo A."/>
            <person name="Nagy L.G."/>
            <person name="Floudas D."/>
            <person name="Copeland A."/>
            <person name="Barry K.W."/>
            <person name="Cichocki N."/>
            <person name="Veneault-Fourrey C."/>
            <person name="LaButti K."/>
            <person name="Lindquist E.A."/>
            <person name="Lipzen A."/>
            <person name="Lundell T."/>
            <person name="Morin E."/>
            <person name="Murat C."/>
            <person name="Riley R."/>
            <person name="Ohm R."/>
            <person name="Sun H."/>
            <person name="Tunlid A."/>
            <person name="Henrissat B."/>
            <person name="Grigoriev I.V."/>
            <person name="Hibbett D.S."/>
            <person name="Martin F."/>
        </authorList>
    </citation>
    <scope>NUCLEOTIDE SEQUENCE [LARGE SCALE GENOMIC DNA]</scope>
    <source>
        <strain evidence="17">Marx 270</strain>
    </source>
</reference>
<dbReference type="GO" id="GO:0072546">
    <property type="term" value="C:EMC complex"/>
    <property type="evidence" value="ECO:0007669"/>
    <property type="project" value="InterPro"/>
</dbReference>
<feature type="region of interest" description="Disordered" evidence="11">
    <location>
        <begin position="606"/>
        <end position="626"/>
    </location>
</feature>
<proteinExistence type="inferred from homology"/>
<keyword evidence="7" id="KW-0256">Endoplasmic reticulum</keyword>
<dbReference type="Pfam" id="PF25293">
    <property type="entry name" value="Beta-prop_EMC1_N"/>
    <property type="match status" value="1"/>
</dbReference>
<dbReference type="InterPro" id="IPR011678">
    <property type="entry name" value="EMC1_C"/>
</dbReference>
<feature type="domain" description="EMC1 first beta-propeller" evidence="15">
    <location>
        <begin position="19"/>
        <end position="428"/>
    </location>
</feature>
<dbReference type="InterPro" id="IPR058545">
    <property type="entry name" value="Beta-prop_EMC1_1st"/>
</dbReference>
<evidence type="ECO:0000256" key="4">
    <source>
        <dbReference type="ARBA" id="ARBA00020824"/>
    </source>
</evidence>
<evidence type="ECO:0000256" key="5">
    <source>
        <dbReference type="ARBA" id="ARBA00022692"/>
    </source>
</evidence>
<evidence type="ECO:0000256" key="7">
    <source>
        <dbReference type="ARBA" id="ARBA00022824"/>
    </source>
</evidence>
<comment type="subcellular location">
    <subcellularLocation>
        <location evidence="1">Endoplasmic reticulum membrane</location>
        <topology evidence="1">Single-pass type I membrane protein</topology>
    </subcellularLocation>
</comment>
<evidence type="ECO:0000313" key="16">
    <source>
        <dbReference type="EMBL" id="KIO02186.1"/>
    </source>
</evidence>
<dbReference type="PANTHER" id="PTHR21573:SF0">
    <property type="entry name" value="ER MEMBRANE PROTEIN COMPLEX SUBUNIT 1"/>
    <property type="match status" value="1"/>
</dbReference>
<keyword evidence="6 13" id="KW-0732">Signal</keyword>
<evidence type="ECO:0000256" key="11">
    <source>
        <dbReference type="SAM" id="MobiDB-lite"/>
    </source>
</evidence>
<dbReference type="EMBL" id="KN831983">
    <property type="protein sequence ID" value="KIO02186.1"/>
    <property type="molecule type" value="Genomic_DNA"/>
</dbReference>
<evidence type="ECO:0000259" key="14">
    <source>
        <dbReference type="Pfam" id="PF07774"/>
    </source>
</evidence>
<gene>
    <name evidence="16" type="ORF">M404DRAFT_1002608</name>
</gene>
<keyword evidence="17" id="KW-1185">Reference proteome</keyword>
<feature type="compositionally biased region" description="Basic and acidic residues" evidence="11">
    <location>
        <begin position="606"/>
        <end position="618"/>
    </location>
</feature>
<name>A0A0C3P3Y8_PISTI</name>
<dbReference type="SUPFAM" id="SSF50998">
    <property type="entry name" value="Quinoprotein alcohol dehydrogenase-like"/>
    <property type="match status" value="1"/>
</dbReference>
<dbReference type="AlphaFoldDB" id="A0A0C3P3Y8"/>
<dbReference type="OrthoDB" id="28092at2759"/>
<organism evidence="16 17">
    <name type="scientific">Pisolithus tinctorius Marx 270</name>
    <dbReference type="NCBI Taxonomy" id="870435"/>
    <lineage>
        <taxon>Eukaryota</taxon>
        <taxon>Fungi</taxon>
        <taxon>Dikarya</taxon>
        <taxon>Basidiomycota</taxon>
        <taxon>Agaricomycotina</taxon>
        <taxon>Agaricomycetes</taxon>
        <taxon>Agaricomycetidae</taxon>
        <taxon>Boletales</taxon>
        <taxon>Sclerodermatineae</taxon>
        <taxon>Pisolithaceae</taxon>
        <taxon>Pisolithus</taxon>
    </lineage>
</organism>
<comment type="similarity">
    <text evidence="2">Belongs to the EMC1 family.</text>
</comment>
<dbReference type="HOGENOM" id="CLU_005034_1_0_1"/>
<keyword evidence="5 12" id="KW-0812">Transmembrane</keyword>
<evidence type="ECO:0000256" key="13">
    <source>
        <dbReference type="SAM" id="SignalP"/>
    </source>
</evidence>
<feature type="domain" description="ER membrane protein complex subunit 1 C-terminal" evidence="14">
    <location>
        <begin position="815"/>
        <end position="1039"/>
    </location>
</feature>
<keyword evidence="9 12" id="KW-0472">Membrane</keyword>
<feature type="signal peptide" evidence="13">
    <location>
        <begin position="1"/>
        <end position="19"/>
    </location>
</feature>
<accession>A0A0C3P3Y8</accession>